<dbReference type="Proteomes" id="UP000536179">
    <property type="component" value="Unassembled WGS sequence"/>
</dbReference>
<keyword evidence="2" id="KW-1185">Reference proteome</keyword>
<organism evidence="1 2">
    <name type="scientific">Aporhodopirellula rubra</name>
    <dbReference type="NCBI Taxonomy" id="980271"/>
    <lineage>
        <taxon>Bacteria</taxon>
        <taxon>Pseudomonadati</taxon>
        <taxon>Planctomycetota</taxon>
        <taxon>Planctomycetia</taxon>
        <taxon>Pirellulales</taxon>
        <taxon>Pirellulaceae</taxon>
        <taxon>Aporhodopirellula</taxon>
    </lineage>
</organism>
<comment type="caution">
    <text evidence="1">The sequence shown here is derived from an EMBL/GenBank/DDBJ whole genome shotgun (WGS) entry which is preliminary data.</text>
</comment>
<reference evidence="1 2" key="1">
    <citation type="submission" date="2020-08" db="EMBL/GenBank/DDBJ databases">
        <title>Genomic Encyclopedia of Type Strains, Phase III (KMG-III): the genomes of soil and plant-associated and newly described type strains.</title>
        <authorList>
            <person name="Whitman W."/>
        </authorList>
    </citation>
    <scope>NUCLEOTIDE SEQUENCE [LARGE SCALE GENOMIC DNA]</scope>
    <source>
        <strain evidence="1 2">CECT 8075</strain>
    </source>
</reference>
<protein>
    <submittedName>
        <fullName evidence="1">Uncharacterized protein</fullName>
    </submittedName>
</protein>
<gene>
    <name evidence="1" type="ORF">FHS27_005106</name>
</gene>
<accession>A0A7W5E306</accession>
<proteinExistence type="predicted"/>
<dbReference type="EMBL" id="JACHXU010000022">
    <property type="protein sequence ID" value="MBB3209266.1"/>
    <property type="molecule type" value="Genomic_DNA"/>
</dbReference>
<sequence length="73" mass="8192">MANVTVVVIDFVRIPMTLIDMTVDNRAACGCIDYAVVITVARETPIDALRSARFEIEICTVELEARFDCEILR</sequence>
<evidence type="ECO:0000313" key="2">
    <source>
        <dbReference type="Proteomes" id="UP000536179"/>
    </source>
</evidence>
<dbReference type="AlphaFoldDB" id="A0A7W5E306"/>
<name>A0A7W5E306_9BACT</name>
<evidence type="ECO:0000313" key="1">
    <source>
        <dbReference type="EMBL" id="MBB3209266.1"/>
    </source>
</evidence>